<reference evidence="2" key="1">
    <citation type="journal article" date="2012" name="Science">
        <title>The Paleozoic origin of enzymatic lignin decomposition reconstructed from 31 fungal genomes.</title>
        <authorList>
            <person name="Floudas D."/>
            <person name="Binder M."/>
            <person name="Riley R."/>
            <person name="Barry K."/>
            <person name="Blanchette R.A."/>
            <person name="Henrissat B."/>
            <person name="Martinez A.T."/>
            <person name="Otillar R."/>
            <person name="Spatafora J.W."/>
            <person name="Yadav J.S."/>
            <person name="Aerts A."/>
            <person name="Benoit I."/>
            <person name="Boyd A."/>
            <person name="Carlson A."/>
            <person name="Copeland A."/>
            <person name="Coutinho P.M."/>
            <person name="de Vries R.P."/>
            <person name="Ferreira P."/>
            <person name="Findley K."/>
            <person name="Foster B."/>
            <person name="Gaskell J."/>
            <person name="Glotzer D."/>
            <person name="Gorecki P."/>
            <person name="Heitman J."/>
            <person name="Hesse C."/>
            <person name="Hori C."/>
            <person name="Igarashi K."/>
            <person name="Jurgens J.A."/>
            <person name="Kallen N."/>
            <person name="Kersten P."/>
            <person name="Kohler A."/>
            <person name="Kuees U."/>
            <person name="Kumar T.K.A."/>
            <person name="Kuo A."/>
            <person name="LaButti K."/>
            <person name="Larrondo L.F."/>
            <person name="Lindquist E."/>
            <person name="Ling A."/>
            <person name="Lombard V."/>
            <person name="Lucas S."/>
            <person name="Lundell T."/>
            <person name="Martin R."/>
            <person name="McLaughlin D.J."/>
            <person name="Morgenstern I."/>
            <person name="Morin E."/>
            <person name="Murat C."/>
            <person name="Nagy L.G."/>
            <person name="Nolan M."/>
            <person name="Ohm R.A."/>
            <person name="Patyshakuliyeva A."/>
            <person name="Rokas A."/>
            <person name="Ruiz-Duenas F.J."/>
            <person name="Sabat G."/>
            <person name="Salamov A."/>
            <person name="Samejima M."/>
            <person name="Schmutz J."/>
            <person name="Slot J.C."/>
            <person name="St John F."/>
            <person name="Stenlid J."/>
            <person name="Sun H."/>
            <person name="Sun S."/>
            <person name="Syed K."/>
            <person name="Tsang A."/>
            <person name="Wiebenga A."/>
            <person name="Young D."/>
            <person name="Pisabarro A."/>
            <person name="Eastwood D.C."/>
            <person name="Martin F."/>
            <person name="Cullen D."/>
            <person name="Grigoriev I.V."/>
            <person name="Hibbett D.S."/>
        </authorList>
    </citation>
    <scope>NUCLEOTIDE SEQUENCE [LARGE SCALE GENOMIC DNA]</scope>
    <source>
        <strain evidence="2">TFB10046</strain>
    </source>
</reference>
<name>J0WV32_AURST</name>
<evidence type="ECO:0000313" key="1">
    <source>
        <dbReference type="EMBL" id="EJD37922.1"/>
    </source>
</evidence>
<organism evidence="1 2">
    <name type="scientific">Auricularia subglabra (strain TFB-10046 / SS5)</name>
    <name type="common">White-rot fungus</name>
    <name type="synonym">Auricularia delicata (strain TFB10046)</name>
    <dbReference type="NCBI Taxonomy" id="717982"/>
    <lineage>
        <taxon>Eukaryota</taxon>
        <taxon>Fungi</taxon>
        <taxon>Dikarya</taxon>
        <taxon>Basidiomycota</taxon>
        <taxon>Agaricomycotina</taxon>
        <taxon>Agaricomycetes</taxon>
        <taxon>Auriculariales</taxon>
        <taxon>Auriculariaceae</taxon>
        <taxon>Auricularia</taxon>
    </lineage>
</organism>
<evidence type="ECO:0000313" key="2">
    <source>
        <dbReference type="Proteomes" id="UP000006514"/>
    </source>
</evidence>
<dbReference type="Proteomes" id="UP000006514">
    <property type="component" value="Unassembled WGS sequence"/>
</dbReference>
<proteinExistence type="predicted"/>
<accession>J0WV32</accession>
<sequence length="254" mass="28358">MAGVLAFLQQTHRDDPRRLLCHVDDPSACLSWFLREIRTTGIVYLHFTELGCLRNVVDVAATAISAAGDMRSSVFSITSLVSFNRFDTSDCFATLRELSIGEALWPTGPYPELPLLHKLVIALGDYSPYGRNFAPSIFLLPLATGHAWTLPALRTLHIAYQEEFAREDNPRGPPWGTPLVVSAAEILLFILWNLHTDVAPTLFLQNVLLFEPPGSLWRHRLDCLVQQPGVVLEEGYLPIESDTSDLFTSARVEE</sequence>
<dbReference type="AlphaFoldDB" id="J0WV32"/>
<dbReference type="InParanoid" id="J0WV32"/>
<dbReference type="KEGG" id="adl:AURDEDRAFT_173061"/>
<dbReference type="EMBL" id="JH687833">
    <property type="protein sequence ID" value="EJD37922.1"/>
    <property type="molecule type" value="Genomic_DNA"/>
</dbReference>
<keyword evidence="2" id="KW-1185">Reference proteome</keyword>
<protein>
    <submittedName>
        <fullName evidence="1">Uncharacterized protein</fullName>
    </submittedName>
</protein>
<gene>
    <name evidence="1" type="ORF">AURDEDRAFT_173061</name>
</gene>